<sequence>MPFPDLVAALQAIVPTIAAEYPAKVQANRADVAASWAYQEKARQEEADRRAQAPASYPTK</sequence>
<evidence type="ECO:0000313" key="3">
    <source>
        <dbReference type="Proteomes" id="UP000199400"/>
    </source>
</evidence>
<reference evidence="3" key="1">
    <citation type="submission" date="2016-10" db="EMBL/GenBank/DDBJ databases">
        <authorList>
            <person name="Varghese N."/>
            <person name="Submissions S."/>
        </authorList>
    </citation>
    <scope>NUCLEOTIDE SEQUENCE [LARGE SCALE GENOMIC DNA]</scope>
    <source>
        <strain evidence="3">ATCC 25963</strain>
    </source>
</reference>
<dbReference type="EMBL" id="FOMX01000021">
    <property type="protein sequence ID" value="SFE85604.1"/>
    <property type="molecule type" value="Genomic_DNA"/>
</dbReference>
<feature type="region of interest" description="Disordered" evidence="1">
    <location>
        <begin position="41"/>
        <end position="60"/>
    </location>
</feature>
<organism evidence="2 3">
    <name type="scientific">Nannocystis exedens</name>
    <dbReference type="NCBI Taxonomy" id="54"/>
    <lineage>
        <taxon>Bacteria</taxon>
        <taxon>Pseudomonadati</taxon>
        <taxon>Myxococcota</taxon>
        <taxon>Polyangia</taxon>
        <taxon>Nannocystales</taxon>
        <taxon>Nannocystaceae</taxon>
        <taxon>Nannocystis</taxon>
    </lineage>
</organism>
<protein>
    <submittedName>
        <fullName evidence="2">Uncharacterized protein</fullName>
    </submittedName>
</protein>
<dbReference type="Proteomes" id="UP000199400">
    <property type="component" value="Unassembled WGS sequence"/>
</dbReference>
<evidence type="ECO:0000313" key="2">
    <source>
        <dbReference type="EMBL" id="SFE85604.1"/>
    </source>
</evidence>
<dbReference type="AlphaFoldDB" id="A0A1I2DY81"/>
<dbReference type="RefSeq" id="WP_096327409.1">
    <property type="nucleotide sequence ID" value="NZ_FOMX01000021.1"/>
</dbReference>
<evidence type="ECO:0000256" key="1">
    <source>
        <dbReference type="SAM" id="MobiDB-lite"/>
    </source>
</evidence>
<gene>
    <name evidence="2" type="ORF">SAMN02745121_05801</name>
</gene>
<name>A0A1I2DY81_9BACT</name>
<keyword evidence="3" id="KW-1185">Reference proteome</keyword>
<feature type="compositionally biased region" description="Basic and acidic residues" evidence="1">
    <location>
        <begin position="41"/>
        <end position="51"/>
    </location>
</feature>
<proteinExistence type="predicted"/>
<accession>A0A1I2DY81</accession>